<dbReference type="STRING" id="53254.SAMN05660750_02514"/>
<dbReference type="Proteomes" id="UP000190130">
    <property type="component" value="Unassembled WGS sequence"/>
</dbReference>
<dbReference type="RefSeq" id="WP_055728152.1">
    <property type="nucleotide sequence ID" value="NZ_FUYX01000005.1"/>
</dbReference>
<proteinExistence type="predicted"/>
<accession>A0A0Q3PLI3</accession>
<gene>
    <name evidence="1" type="ORF">ARD30_04740</name>
    <name evidence="2" type="ORF">SAMN05660750_02514</name>
</gene>
<evidence type="ECO:0000313" key="4">
    <source>
        <dbReference type="Proteomes" id="UP000190130"/>
    </source>
</evidence>
<dbReference type="Proteomes" id="UP000051562">
    <property type="component" value="Unassembled WGS sequence"/>
</dbReference>
<evidence type="ECO:0000313" key="2">
    <source>
        <dbReference type="EMBL" id="SKB81236.1"/>
    </source>
</evidence>
<sequence length="191" mass="20946">MTDAALSSRPAAKAPNWRRRCLWALPVVILLGLAVQLRDTAPTWLRDSELLAQDVPFDRPATLAGAEWRVVSLQRVAERRDGSAVALLRMEAKVLDAETVATPPCRIVLTDPEGRRWQSTFLPPSEASRVIRRDKDEGKSCGPAFLGKPPAGSTVAITESFILPAAAFQTAGVALSLPGSRPYYLRFRREN</sequence>
<organism evidence="1 3">
    <name type="scientific">Bosea thiooxidans</name>
    <dbReference type="NCBI Taxonomy" id="53254"/>
    <lineage>
        <taxon>Bacteria</taxon>
        <taxon>Pseudomonadati</taxon>
        <taxon>Pseudomonadota</taxon>
        <taxon>Alphaproteobacteria</taxon>
        <taxon>Hyphomicrobiales</taxon>
        <taxon>Boseaceae</taxon>
        <taxon>Bosea</taxon>
    </lineage>
</organism>
<protein>
    <submittedName>
        <fullName evidence="1">Uncharacterized protein</fullName>
    </submittedName>
</protein>
<dbReference type="EMBL" id="LMAR01000034">
    <property type="protein sequence ID" value="KQK30622.1"/>
    <property type="molecule type" value="Genomic_DNA"/>
</dbReference>
<evidence type="ECO:0000313" key="1">
    <source>
        <dbReference type="EMBL" id="KQK30622.1"/>
    </source>
</evidence>
<dbReference type="AlphaFoldDB" id="A0A0Q3PLI3"/>
<keyword evidence="3" id="KW-1185">Reference proteome</keyword>
<name>A0A0Q3PLI3_9HYPH</name>
<dbReference type="OrthoDB" id="7348044at2"/>
<reference evidence="2 4" key="2">
    <citation type="submission" date="2017-02" db="EMBL/GenBank/DDBJ databases">
        <authorList>
            <person name="Peterson S.W."/>
        </authorList>
    </citation>
    <scope>NUCLEOTIDE SEQUENCE [LARGE SCALE GENOMIC DNA]</scope>
    <source>
        <strain evidence="2 4">DSM 9653</strain>
    </source>
</reference>
<dbReference type="EMBL" id="FUYX01000005">
    <property type="protein sequence ID" value="SKB81236.1"/>
    <property type="molecule type" value="Genomic_DNA"/>
</dbReference>
<reference evidence="1 3" key="1">
    <citation type="submission" date="2015-10" db="EMBL/GenBank/DDBJ databases">
        <title>Draft genome of Bosea thiooxidans.</title>
        <authorList>
            <person name="Wang X."/>
        </authorList>
    </citation>
    <scope>NUCLEOTIDE SEQUENCE [LARGE SCALE GENOMIC DNA]</scope>
    <source>
        <strain evidence="1 3">CGMCC 9174</strain>
    </source>
</reference>
<evidence type="ECO:0000313" key="3">
    <source>
        <dbReference type="Proteomes" id="UP000051562"/>
    </source>
</evidence>